<accession>A0A9D1H3Y0</accession>
<evidence type="ECO:0000313" key="6">
    <source>
        <dbReference type="Proteomes" id="UP000824165"/>
    </source>
</evidence>
<evidence type="ECO:0000256" key="1">
    <source>
        <dbReference type="ARBA" id="ARBA00023015"/>
    </source>
</evidence>
<dbReference type="PANTHER" id="PTHR42756">
    <property type="entry name" value="TRANSCRIPTIONAL REGULATOR, MARR"/>
    <property type="match status" value="1"/>
</dbReference>
<feature type="domain" description="HTH marR-type" evidence="4">
    <location>
        <begin position="4"/>
        <end position="143"/>
    </location>
</feature>
<organism evidence="5 6">
    <name type="scientific">Candidatus Ornithomonoglobus intestinigallinarum</name>
    <dbReference type="NCBI Taxonomy" id="2840894"/>
    <lineage>
        <taxon>Bacteria</taxon>
        <taxon>Bacillati</taxon>
        <taxon>Bacillota</taxon>
        <taxon>Clostridia</taxon>
        <taxon>Candidatus Ornithomonoglobus</taxon>
    </lineage>
</organism>
<dbReference type="GO" id="GO:0003677">
    <property type="term" value="F:DNA binding"/>
    <property type="evidence" value="ECO:0007669"/>
    <property type="project" value="UniProtKB-KW"/>
</dbReference>
<dbReference type="SMART" id="SM00347">
    <property type="entry name" value="HTH_MARR"/>
    <property type="match status" value="1"/>
</dbReference>
<dbReference type="AlphaFoldDB" id="A0A9D1H3Y0"/>
<name>A0A9D1H3Y0_9FIRM</name>
<evidence type="ECO:0000256" key="3">
    <source>
        <dbReference type="ARBA" id="ARBA00023163"/>
    </source>
</evidence>
<protein>
    <submittedName>
        <fullName evidence="5">MarR family transcriptional regulator</fullName>
    </submittedName>
</protein>
<dbReference type="SUPFAM" id="SSF46785">
    <property type="entry name" value="Winged helix' DNA-binding domain"/>
    <property type="match status" value="1"/>
</dbReference>
<proteinExistence type="predicted"/>
<gene>
    <name evidence="5" type="ORF">IAA60_02585</name>
</gene>
<dbReference type="Pfam" id="PF12802">
    <property type="entry name" value="MarR_2"/>
    <property type="match status" value="1"/>
</dbReference>
<reference evidence="5" key="2">
    <citation type="journal article" date="2021" name="PeerJ">
        <title>Extensive microbial diversity within the chicken gut microbiome revealed by metagenomics and culture.</title>
        <authorList>
            <person name="Gilroy R."/>
            <person name="Ravi A."/>
            <person name="Getino M."/>
            <person name="Pursley I."/>
            <person name="Horton D.L."/>
            <person name="Alikhan N.F."/>
            <person name="Baker D."/>
            <person name="Gharbi K."/>
            <person name="Hall N."/>
            <person name="Watson M."/>
            <person name="Adriaenssens E.M."/>
            <person name="Foster-Nyarko E."/>
            <person name="Jarju S."/>
            <person name="Secka A."/>
            <person name="Antonio M."/>
            <person name="Oren A."/>
            <person name="Chaudhuri R.R."/>
            <person name="La Ragione R."/>
            <person name="Hildebrand F."/>
            <person name="Pallen M.J."/>
        </authorList>
    </citation>
    <scope>NUCLEOTIDE SEQUENCE</scope>
    <source>
        <strain evidence="5">CHK181-108</strain>
    </source>
</reference>
<dbReference type="PANTHER" id="PTHR42756:SF1">
    <property type="entry name" value="TRANSCRIPTIONAL REPRESSOR OF EMRAB OPERON"/>
    <property type="match status" value="1"/>
</dbReference>
<reference evidence="5" key="1">
    <citation type="submission" date="2020-10" db="EMBL/GenBank/DDBJ databases">
        <authorList>
            <person name="Gilroy R."/>
        </authorList>
    </citation>
    <scope>NUCLEOTIDE SEQUENCE</scope>
    <source>
        <strain evidence="5">CHK181-108</strain>
    </source>
</reference>
<evidence type="ECO:0000259" key="4">
    <source>
        <dbReference type="PROSITE" id="PS50995"/>
    </source>
</evidence>
<dbReference type="PROSITE" id="PS50995">
    <property type="entry name" value="HTH_MARR_2"/>
    <property type="match status" value="1"/>
</dbReference>
<keyword evidence="3" id="KW-0804">Transcription</keyword>
<dbReference type="GO" id="GO:0003700">
    <property type="term" value="F:DNA-binding transcription factor activity"/>
    <property type="evidence" value="ECO:0007669"/>
    <property type="project" value="InterPro"/>
</dbReference>
<sequence>MLSEEPVKSSVLGIIDAIRRWKRIDFSAVFTEKLSMPEFTVLNGIERIKGDSGTVFVSDIAHLFSISAQAVSKYLKICESRGFVIRETDKTDRRNTKLFLTDEGRRVLMVCERELVEFMSSVFDEFDKAEVDRLMSFADDVYDMTVKKLENEN</sequence>
<keyword evidence="1" id="KW-0805">Transcription regulation</keyword>
<dbReference type="EMBL" id="DVLU01000023">
    <property type="protein sequence ID" value="HIT84774.1"/>
    <property type="molecule type" value="Genomic_DNA"/>
</dbReference>
<keyword evidence="2" id="KW-0238">DNA-binding</keyword>
<evidence type="ECO:0000313" key="5">
    <source>
        <dbReference type="EMBL" id="HIT84774.1"/>
    </source>
</evidence>
<dbReference type="InterPro" id="IPR036390">
    <property type="entry name" value="WH_DNA-bd_sf"/>
</dbReference>
<evidence type="ECO:0000256" key="2">
    <source>
        <dbReference type="ARBA" id="ARBA00023125"/>
    </source>
</evidence>
<comment type="caution">
    <text evidence="5">The sequence shown here is derived from an EMBL/GenBank/DDBJ whole genome shotgun (WGS) entry which is preliminary data.</text>
</comment>
<dbReference type="Proteomes" id="UP000824165">
    <property type="component" value="Unassembled WGS sequence"/>
</dbReference>
<dbReference type="InterPro" id="IPR036388">
    <property type="entry name" value="WH-like_DNA-bd_sf"/>
</dbReference>
<dbReference type="Gene3D" id="1.10.10.10">
    <property type="entry name" value="Winged helix-like DNA-binding domain superfamily/Winged helix DNA-binding domain"/>
    <property type="match status" value="1"/>
</dbReference>
<dbReference type="InterPro" id="IPR000835">
    <property type="entry name" value="HTH_MarR-typ"/>
</dbReference>